<accession>C0EE99</accession>
<sequence length="39" mass="4438">MIASLVCDTLYAQRFSFKAVKKSVSFSCHTPNRDNFVIL</sequence>
<reference evidence="1 2" key="1">
    <citation type="submission" date="2009-01" db="EMBL/GenBank/DDBJ databases">
        <authorList>
            <person name="Fulton L."/>
            <person name="Clifton S."/>
            <person name="Fulton B."/>
            <person name="Xu J."/>
            <person name="Minx P."/>
            <person name="Pepin K.H."/>
            <person name="Johnson M."/>
            <person name="Bhonagiri V."/>
            <person name="Nash W.E."/>
            <person name="Mardis E.R."/>
            <person name="Wilson R.K."/>
        </authorList>
    </citation>
    <scope>NUCLEOTIDE SEQUENCE [LARGE SCALE GENOMIC DNA]</scope>
    <source>
        <strain evidence="1 2">DSM 5476</strain>
    </source>
</reference>
<gene>
    <name evidence="1" type="ORF">CLOSTMETH_02178</name>
</gene>
<comment type="caution">
    <text evidence="1">The sequence shown here is derived from an EMBL/GenBank/DDBJ whole genome shotgun (WGS) entry which is preliminary data.</text>
</comment>
<dbReference type="Proteomes" id="UP000003340">
    <property type="component" value="Unassembled WGS sequence"/>
</dbReference>
<evidence type="ECO:0000313" key="2">
    <source>
        <dbReference type="Proteomes" id="UP000003340"/>
    </source>
</evidence>
<evidence type="ECO:0000313" key="1">
    <source>
        <dbReference type="EMBL" id="EEG30246.1"/>
    </source>
</evidence>
<keyword evidence="2" id="KW-1185">Reference proteome</keyword>
<dbReference type="HOGENOM" id="CLU_3307442_0_0_9"/>
<proteinExistence type="predicted"/>
<dbReference type="STRING" id="537013.CLOSTMETH_02178"/>
<dbReference type="AlphaFoldDB" id="C0EE99"/>
<name>C0EE99_9FIRM</name>
<dbReference type="EMBL" id="ACEC01000067">
    <property type="protein sequence ID" value="EEG30246.1"/>
    <property type="molecule type" value="Genomic_DNA"/>
</dbReference>
<protein>
    <submittedName>
        <fullName evidence="1">Uncharacterized protein</fullName>
    </submittedName>
</protein>
<reference evidence="1 2" key="2">
    <citation type="submission" date="2009-02" db="EMBL/GenBank/DDBJ databases">
        <title>Draft genome sequence of Clostridium methylpentosum (DSM 5476).</title>
        <authorList>
            <person name="Sudarsanam P."/>
            <person name="Ley R."/>
            <person name="Guruge J."/>
            <person name="Turnbaugh P.J."/>
            <person name="Mahowald M."/>
            <person name="Liep D."/>
            <person name="Gordon J."/>
        </authorList>
    </citation>
    <scope>NUCLEOTIDE SEQUENCE [LARGE SCALE GENOMIC DNA]</scope>
    <source>
        <strain evidence="1 2">DSM 5476</strain>
    </source>
</reference>
<organism evidence="1 2">
    <name type="scientific">[Clostridium] methylpentosum DSM 5476</name>
    <dbReference type="NCBI Taxonomy" id="537013"/>
    <lineage>
        <taxon>Bacteria</taxon>
        <taxon>Bacillati</taxon>
        <taxon>Bacillota</taxon>
        <taxon>Clostridia</taxon>
        <taxon>Eubacteriales</taxon>
        <taxon>Oscillospiraceae</taxon>
        <taxon>Oscillospiraceae incertae sedis</taxon>
    </lineage>
</organism>